<gene>
    <name evidence="1" type="ORF">H9661_09195</name>
</gene>
<evidence type="ECO:0000313" key="1">
    <source>
        <dbReference type="EMBL" id="MBD7911530.1"/>
    </source>
</evidence>
<evidence type="ECO:0000313" key="2">
    <source>
        <dbReference type="Proteomes" id="UP000627781"/>
    </source>
</evidence>
<protein>
    <submittedName>
        <fullName evidence="1">Uncharacterized protein</fullName>
    </submittedName>
</protein>
<accession>A0ABR8PTT9</accession>
<name>A0ABR8PTT9_9CLOT</name>
<reference evidence="1 2" key="1">
    <citation type="submission" date="2020-08" db="EMBL/GenBank/DDBJ databases">
        <title>A Genomic Blueprint of the Chicken Gut Microbiome.</title>
        <authorList>
            <person name="Gilroy R."/>
            <person name="Ravi A."/>
            <person name="Getino M."/>
            <person name="Pursley I."/>
            <person name="Horton D.L."/>
            <person name="Alikhan N.-F."/>
            <person name="Baker D."/>
            <person name="Gharbi K."/>
            <person name="Hall N."/>
            <person name="Watson M."/>
            <person name="Adriaenssens E.M."/>
            <person name="Foster-Nyarko E."/>
            <person name="Jarju S."/>
            <person name="Secka A."/>
            <person name="Antonio M."/>
            <person name="Oren A."/>
            <person name="Chaudhuri R."/>
            <person name="La Ragione R.M."/>
            <person name="Hildebrand F."/>
            <person name="Pallen M.J."/>
        </authorList>
    </citation>
    <scope>NUCLEOTIDE SEQUENCE [LARGE SCALE GENOMIC DNA]</scope>
    <source>
        <strain evidence="1 2">Sa3CVN1</strain>
    </source>
</reference>
<dbReference type="EMBL" id="JACSRA010000012">
    <property type="protein sequence ID" value="MBD7911530.1"/>
    <property type="molecule type" value="Genomic_DNA"/>
</dbReference>
<comment type="caution">
    <text evidence="1">The sequence shown here is derived from an EMBL/GenBank/DDBJ whole genome shotgun (WGS) entry which is preliminary data.</text>
</comment>
<organism evidence="1 2">
    <name type="scientific">Clostridium cibarium</name>
    <dbReference type="NCBI Taxonomy" id="2762247"/>
    <lineage>
        <taxon>Bacteria</taxon>
        <taxon>Bacillati</taxon>
        <taxon>Bacillota</taxon>
        <taxon>Clostridia</taxon>
        <taxon>Eubacteriales</taxon>
        <taxon>Clostridiaceae</taxon>
        <taxon>Clostridium</taxon>
    </lineage>
</organism>
<keyword evidence="2" id="KW-1185">Reference proteome</keyword>
<proteinExistence type="predicted"/>
<dbReference type="Proteomes" id="UP000627781">
    <property type="component" value="Unassembled WGS sequence"/>
</dbReference>
<dbReference type="RefSeq" id="WP_143315205.1">
    <property type="nucleotide sequence ID" value="NZ_JACSRA010000012.1"/>
</dbReference>
<sequence length="72" mass="8250">MHEKSIKLRFIGDSKEVTFGVEDSATFKVDVFQMNNLKYWLQDQGSSIVVTCKDGSEIALNKYTIQYANIQK</sequence>